<sequence>MSACRPAVAPAESRILMFTLHIEHSVRDYDAWKQMFDSDPLGRKTAGVSSFRIMRPVDDVESVRIDLDFDSRTDAEKMKVALEELWKGPGVALMRNPRALLTETVADVTL</sequence>
<dbReference type="Proteomes" id="UP000297907">
    <property type="component" value="Unassembled WGS sequence"/>
</dbReference>
<comment type="caution">
    <text evidence="1">The sequence shown here is derived from an EMBL/GenBank/DDBJ whole genome shotgun (WGS) entry which is preliminary data.</text>
</comment>
<protein>
    <recommendedName>
        <fullName evidence="3">Cyclase</fullName>
    </recommendedName>
</protein>
<evidence type="ECO:0000313" key="1">
    <source>
        <dbReference type="EMBL" id="TFC04792.1"/>
    </source>
</evidence>
<dbReference type="OrthoDB" id="4578588at2"/>
<evidence type="ECO:0008006" key="3">
    <source>
        <dbReference type="Google" id="ProtNLM"/>
    </source>
</evidence>
<keyword evidence="2" id="KW-1185">Reference proteome</keyword>
<proteinExistence type="predicted"/>
<name>A0A4V3ID44_9MICO</name>
<organism evidence="1 2">
    <name type="scientific">Cryobacterium adonitolivorans</name>
    <dbReference type="NCBI Taxonomy" id="1259189"/>
    <lineage>
        <taxon>Bacteria</taxon>
        <taxon>Bacillati</taxon>
        <taxon>Actinomycetota</taxon>
        <taxon>Actinomycetes</taxon>
        <taxon>Micrococcales</taxon>
        <taxon>Microbacteriaceae</taxon>
        <taxon>Cryobacterium</taxon>
    </lineage>
</organism>
<dbReference type="AlphaFoldDB" id="A0A4V3ID44"/>
<accession>A0A4V3ID44</accession>
<gene>
    <name evidence="1" type="ORF">E3O42_04665</name>
</gene>
<dbReference type="EMBL" id="SOFL01000012">
    <property type="protein sequence ID" value="TFC04792.1"/>
    <property type="molecule type" value="Genomic_DNA"/>
</dbReference>
<reference evidence="1 2" key="1">
    <citation type="submission" date="2019-03" db="EMBL/GenBank/DDBJ databases">
        <title>Genomics of glacier-inhabiting Cryobacterium strains.</title>
        <authorList>
            <person name="Liu Q."/>
            <person name="Xin Y.-H."/>
        </authorList>
    </citation>
    <scope>NUCLEOTIDE SEQUENCE [LARGE SCALE GENOMIC DNA]</scope>
    <source>
        <strain evidence="1 2">RHLS22-1</strain>
    </source>
</reference>
<evidence type="ECO:0000313" key="2">
    <source>
        <dbReference type="Proteomes" id="UP000297907"/>
    </source>
</evidence>